<feature type="region of interest" description="Disordered" evidence="1">
    <location>
        <begin position="176"/>
        <end position="199"/>
    </location>
</feature>
<proteinExistence type="predicted"/>
<organism evidence="4 5">
    <name type="scientific">Penicillium cosmopolitanum</name>
    <dbReference type="NCBI Taxonomy" id="1131564"/>
    <lineage>
        <taxon>Eukaryota</taxon>
        <taxon>Fungi</taxon>
        <taxon>Dikarya</taxon>
        <taxon>Ascomycota</taxon>
        <taxon>Pezizomycotina</taxon>
        <taxon>Eurotiomycetes</taxon>
        <taxon>Eurotiomycetidae</taxon>
        <taxon>Eurotiales</taxon>
        <taxon>Aspergillaceae</taxon>
        <taxon>Penicillium</taxon>
    </lineage>
</organism>
<evidence type="ECO:0000256" key="1">
    <source>
        <dbReference type="SAM" id="MobiDB-lite"/>
    </source>
</evidence>
<feature type="domain" description="NACHT-NTPase and P-loop NTPases N-terminal" evidence="3">
    <location>
        <begin position="22"/>
        <end position="128"/>
    </location>
</feature>
<dbReference type="Pfam" id="PF17106">
    <property type="entry name" value="NACHT_sigma"/>
    <property type="match status" value="1"/>
</dbReference>
<dbReference type="InterPro" id="IPR031353">
    <property type="entry name" value="NACHT_sigma"/>
</dbReference>
<feature type="compositionally biased region" description="Low complexity" evidence="1">
    <location>
        <begin position="183"/>
        <end position="196"/>
    </location>
</feature>
<dbReference type="RefSeq" id="XP_056494330.1">
    <property type="nucleotide sequence ID" value="XM_056625748.1"/>
</dbReference>
<dbReference type="OrthoDB" id="674604at2759"/>
<dbReference type="GeneID" id="81364728"/>
<dbReference type="AlphaFoldDB" id="A0A9X0BEW1"/>
<evidence type="ECO:0000259" key="3">
    <source>
        <dbReference type="Pfam" id="PF17107"/>
    </source>
</evidence>
<reference evidence="4" key="2">
    <citation type="journal article" date="2023" name="IMA Fungus">
        <title>Comparative genomic study of the Penicillium genus elucidates a diverse pangenome and 15 lateral gene transfer events.</title>
        <authorList>
            <person name="Petersen C."/>
            <person name="Sorensen T."/>
            <person name="Nielsen M.R."/>
            <person name="Sondergaard T.E."/>
            <person name="Sorensen J.L."/>
            <person name="Fitzpatrick D.A."/>
            <person name="Frisvad J.C."/>
            <person name="Nielsen K.L."/>
        </authorList>
    </citation>
    <scope>NUCLEOTIDE SEQUENCE</scope>
    <source>
        <strain evidence="4">IBT 29677</strain>
    </source>
</reference>
<dbReference type="InterPro" id="IPR031352">
    <property type="entry name" value="SesA"/>
</dbReference>
<evidence type="ECO:0000313" key="5">
    <source>
        <dbReference type="Proteomes" id="UP001147747"/>
    </source>
</evidence>
<name>A0A9X0BEW1_9EURO</name>
<sequence>MLAEAMPSPNRTQIRNSLSDAIHTLSKTEETHENPTKNLPPVFSNTAVHIPLVQAVLTSCKSHVKTWSAQDEQSTHEVGRILVQCNKKVTRLDDIFQGVIESSDAVQQYPRVAQGIGLEIVMRDILQNAIELAMSPLFAKDNAISSQIEELGEALRQVNMIPSSLPGVSHKFHNSGSGSMHVNTGSGSQNNNTGKGFQFNGPVNGLNIARNGV</sequence>
<gene>
    <name evidence="4" type="ORF">N7509_001111</name>
</gene>
<evidence type="ECO:0000259" key="2">
    <source>
        <dbReference type="Pfam" id="PF17106"/>
    </source>
</evidence>
<dbReference type="Pfam" id="PF17107">
    <property type="entry name" value="SesA"/>
    <property type="match status" value="1"/>
</dbReference>
<feature type="domain" description="NACHT-NTPase sigma" evidence="2">
    <location>
        <begin position="170"/>
        <end position="203"/>
    </location>
</feature>
<evidence type="ECO:0000313" key="4">
    <source>
        <dbReference type="EMBL" id="KAJ5414484.1"/>
    </source>
</evidence>
<protein>
    <recommendedName>
        <fullName evidence="6">NACHT-NTPase and P-loop NTPases N-terminal domain-containing protein</fullName>
    </recommendedName>
</protein>
<keyword evidence="5" id="KW-1185">Reference proteome</keyword>
<reference evidence="4" key="1">
    <citation type="submission" date="2022-12" db="EMBL/GenBank/DDBJ databases">
        <authorList>
            <person name="Petersen C."/>
        </authorList>
    </citation>
    <scope>NUCLEOTIDE SEQUENCE</scope>
    <source>
        <strain evidence="4">IBT 29677</strain>
    </source>
</reference>
<dbReference type="Proteomes" id="UP001147747">
    <property type="component" value="Unassembled WGS sequence"/>
</dbReference>
<comment type="caution">
    <text evidence="4">The sequence shown here is derived from an EMBL/GenBank/DDBJ whole genome shotgun (WGS) entry which is preliminary data.</text>
</comment>
<evidence type="ECO:0008006" key="6">
    <source>
        <dbReference type="Google" id="ProtNLM"/>
    </source>
</evidence>
<accession>A0A9X0BEW1</accession>
<dbReference type="EMBL" id="JAPZBU010000003">
    <property type="protein sequence ID" value="KAJ5414484.1"/>
    <property type="molecule type" value="Genomic_DNA"/>
</dbReference>